<keyword evidence="1 10" id="KW-0963">Cytoplasm</keyword>
<feature type="binding site" evidence="10">
    <location>
        <position position="277"/>
    </location>
    <ligand>
        <name>Zn(2+)</name>
        <dbReference type="ChEBI" id="CHEBI:29105"/>
    </ligand>
</feature>
<feature type="domain" description="CP-type G" evidence="12">
    <location>
        <begin position="97"/>
        <end position="254"/>
    </location>
</feature>
<dbReference type="GO" id="GO:0019843">
    <property type="term" value="F:rRNA binding"/>
    <property type="evidence" value="ECO:0007669"/>
    <property type="project" value="UniProtKB-KW"/>
</dbReference>
<keyword evidence="3 10" id="KW-0479">Metal-binding</keyword>
<gene>
    <name evidence="10" type="primary">rsgA</name>
    <name evidence="13" type="ORF">SAMN04488526_1233</name>
</gene>
<feature type="domain" description="EngC GTPase" evidence="11">
    <location>
        <begin position="105"/>
        <end position="252"/>
    </location>
</feature>
<dbReference type="PANTHER" id="PTHR32120">
    <property type="entry name" value="SMALL RIBOSOMAL SUBUNIT BIOGENESIS GTPASE RSGA"/>
    <property type="match status" value="1"/>
</dbReference>
<evidence type="ECO:0000256" key="4">
    <source>
        <dbReference type="ARBA" id="ARBA00022730"/>
    </source>
</evidence>
<keyword evidence="7 10" id="KW-0862">Zinc</keyword>
<dbReference type="Proteomes" id="UP000199283">
    <property type="component" value="Unassembled WGS sequence"/>
</dbReference>
<organism evidence="13 14">
    <name type="scientific">Jannaschia helgolandensis</name>
    <dbReference type="NCBI Taxonomy" id="188906"/>
    <lineage>
        <taxon>Bacteria</taxon>
        <taxon>Pseudomonadati</taxon>
        <taxon>Pseudomonadota</taxon>
        <taxon>Alphaproteobacteria</taxon>
        <taxon>Rhodobacterales</taxon>
        <taxon>Roseobacteraceae</taxon>
        <taxon>Jannaschia</taxon>
    </lineage>
</organism>
<dbReference type="PROSITE" id="PS51721">
    <property type="entry name" value="G_CP"/>
    <property type="match status" value="1"/>
</dbReference>
<feature type="binding site" evidence="10">
    <location>
        <position position="282"/>
    </location>
    <ligand>
        <name>Zn(2+)</name>
        <dbReference type="ChEBI" id="CHEBI:29105"/>
    </ligand>
</feature>
<feature type="binding site" evidence="10">
    <location>
        <begin position="144"/>
        <end position="147"/>
    </location>
    <ligand>
        <name>GTP</name>
        <dbReference type="ChEBI" id="CHEBI:37565"/>
    </ligand>
</feature>
<dbReference type="InterPro" id="IPR027417">
    <property type="entry name" value="P-loop_NTPase"/>
</dbReference>
<dbReference type="InterPro" id="IPR004881">
    <property type="entry name" value="Ribosome_biogen_GTPase_RsgA"/>
</dbReference>
<feature type="binding site" evidence="10">
    <location>
        <begin position="196"/>
        <end position="204"/>
    </location>
    <ligand>
        <name>GTP</name>
        <dbReference type="ChEBI" id="CHEBI:37565"/>
    </ligand>
</feature>
<protein>
    <recommendedName>
        <fullName evidence="10">Small ribosomal subunit biogenesis GTPase RsgA</fullName>
        <ecNumber evidence="10">3.6.1.-</ecNumber>
    </recommendedName>
</protein>
<evidence type="ECO:0000256" key="8">
    <source>
        <dbReference type="ARBA" id="ARBA00022884"/>
    </source>
</evidence>
<evidence type="ECO:0000313" key="13">
    <source>
        <dbReference type="EMBL" id="SEK68366.1"/>
    </source>
</evidence>
<dbReference type="CDD" id="cd01854">
    <property type="entry name" value="YjeQ_EngC"/>
    <property type="match status" value="1"/>
</dbReference>
<proteinExistence type="inferred from homology"/>
<dbReference type="PANTHER" id="PTHR32120:SF10">
    <property type="entry name" value="SMALL RIBOSOMAL SUBUNIT BIOGENESIS GTPASE RSGA"/>
    <property type="match status" value="1"/>
</dbReference>
<keyword evidence="14" id="KW-1185">Reference proteome</keyword>
<keyword evidence="6 10" id="KW-0378">Hydrolase</keyword>
<evidence type="ECO:0000256" key="6">
    <source>
        <dbReference type="ARBA" id="ARBA00022801"/>
    </source>
</evidence>
<comment type="cofactor">
    <cofactor evidence="10">
        <name>Zn(2+)</name>
        <dbReference type="ChEBI" id="CHEBI:29105"/>
    </cofactor>
    <text evidence="10">Binds 1 zinc ion per subunit.</text>
</comment>
<evidence type="ECO:0000256" key="5">
    <source>
        <dbReference type="ARBA" id="ARBA00022741"/>
    </source>
</evidence>
<dbReference type="AlphaFoldDB" id="A0A1H7J151"/>
<dbReference type="GO" id="GO:0005525">
    <property type="term" value="F:GTP binding"/>
    <property type="evidence" value="ECO:0007669"/>
    <property type="project" value="UniProtKB-UniRule"/>
</dbReference>
<comment type="subcellular location">
    <subcellularLocation>
        <location evidence="10">Cytoplasm</location>
    </subcellularLocation>
</comment>
<dbReference type="Gene3D" id="1.10.40.50">
    <property type="entry name" value="Probable gtpase engc, domain 3"/>
    <property type="match status" value="1"/>
</dbReference>
<name>A0A1H7J151_9RHOB</name>
<dbReference type="HAMAP" id="MF_01820">
    <property type="entry name" value="GTPase_RsgA"/>
    <property type="match status" value="1"/>
</dbReference>
<sequence>MSDDMPPTDDLTLAALGWQEFFAEQVSDADLEAAPPVRVTEVHRSGLRALGAGLDRRIPPGVAATVGDWMLLDRDRPVDSRVLDRHSLIKRRAPGKGHEVQLIAANIDTVFIVTSCTREFNVARLERYAALTLEAGAVPVIVMTKPDLCDDAQAMADRARTISDRVEVVVLDARGDAPRRDLARWCRPGQTVAFLGSSGVGKSTLVNALSDGPEIATQPAREADDRGRHTTTHRQMHLLGNGCVVLDTPGMRELQLTDTADGLATLFADLEMLAGQCKFRDCAHEREPGCAIMAALDAGDIDANRVERWKVLVAEDTFNTESLSGRRWDEKERAEGIRDRRARLGKGG</sequence>
<dbReference type="NCBIfam" id="TIGR00157">
    <property type="entry name" value="ribosome small subunit-dependent GTPase A"/>
    <property type="match status" value="1"/>
</dbReference>
<dbReference type="InterPro" id="IPR010914">
    <property type="entry name" value="RsgA_GTPase_dom"/>
</dbReference>
<evidence type="ECO:0000256" key="9">
    <source>
        <dbReference type="ARBA" id="ARBA00023134"/>
    </source>
</evidence>
<evidence type="ECO:0000256" key="7">
    <source>
        <dbReference type="ARBA" id="ARBA00022833"/>
    </source>
</evidence>
<dbReference type="EC" id="3.6.1.-" evidence="10"/>
<keyword evidence="2 10" id="KW-0690">Ribosome biogenesis</keyword>
<dbReference type="GO" id="GO:0046872">
    <property type="term" value="F:metal ion binding"/>
    <property type="evidence" value="ECO:0007669"/>
    <property type="project" value="UniProtKB-KW"/>
</dbReference>
<feature type="binding site" evidence="10">
    <location>
        <position position="290"/>
    </location>
    <ligand>
        <name>Zn(2+)</name>
        <dbReference type="ChEBI" id="CHEBI:29105"/>
    </ligand>
</feature>
<evidence type="ECO:0000256" key="3">
    <source>
        <dbReference type="ARBA" id="ARBA00022723"/>
    </source>
</evidence>
<comment type="subunit">
    <text evidence="10">Monomer. Associates with 30S ribosomal subunit, binds 16S rRNA.</text>
</comment>
<evidence type="ECO:0000259" key="11">
    <source>
        <dbReference type="PROSITE" id="PS50936"/>
    </source>
</evidence>
<dbReference type="SUPFAM" id="SSF52540">
    <property type="entry name" value="P-loop containing nucleoside triphosphate hydrolases"/>
    <property type="match status" value="1"/>
</dbReference>
<evidence type="ECO:0000259" key="12">
    <source>
        <dbReference type="PROSITE" id="PS51721"/>
    </source>
</evidence>
<comment type="function">
    <text evidence="10">One of several proteins that assist in the late maturation steps of the functional core of the 30S ribosomal subunit. Helps release RbfA from mature subunits. May play a role in the assembly of ribosomal proteins into the subunit. Circularly permuted GTPase that catalyzes slow GTP hydrolysis, GTPase activity is stimulated by the 30S ribosomal subunit.</text>
</comment>
<keyword evidence="8 10" id="KW-0694">RNA-binding</keyword>
<dbReference type="STRING" id="188906.SAMN04488526_1233"/>
<dbReference type="EMBL" id="FNZQ01000001">
    <property type="protein sequence ID" value="SEK68366.1"/>
    <property type="molecule type" value="Genomic_DNA"/>
</dbReference>
<dbReference type="Pfam" id="PF03193">
    <property type="entry name" value="RsgA_GTPase"/>
    <property type="match status" value="1"/>
</dbReference>
<dbReference type="GO" id="GO:0042274">
    <property type="term" value="P:ribosomal small subunit biogenesis"/>
    <property type="evidence" value="ECO:0007669"/>
    <property type="project" value="UniProtKB-UniRule"/>
</dbReference>
<dbReference type="GO" id="GO:0003924">
    <property type="term" value="F:GTPase activity"/>
    <property type="evidence" value="ECO:0007669"/>
    <property type="project" value="UniProtKB-UniRule"/>
</dbReference>
<dbReference type="Gene3D" id="3.40.50.300">
    <property type="entry name" value="P-loop containing nucleotide triphosphate hydrolases"/>
    <property type="match status" value="1"/>
</dbReference>
<evidence type="ECO:0000313" key="14">
    <source>
        <dbReference type="Proteomes" id="UP000199283"/>
    </source>
</evidence>
<dbReference type="RefSeq" id="WP_092760674.1">
    <property type="nucleotide sequence ID" value="NZ_FNZQ01000001.1"/>
</dbReference>
<keyword evidence="4 10" id="KW-0699">rRNA-binding</keyword>
<evidence type="ECO:0000256" key="1">
    <source>
        <dbReference type="ARBA" id="ARBA00022490"/>
    </source>
</evidence>
<dbReference type="InterPro" id="IPR030378">
    <property type="entry name" value="G_CP_dom"/>
</dbReference>
<evidence type="ECO:0000256" key="10">
    <source>
        <dbReference type="HAMAP-Rule" id="MF_01820"/>
    </source>
</evidence>
<evidence type="ECO:0000256" key="2">
    <source>
        <dbReference type="ARBA" id="ARBA00022517"/>
    </source>
</evidence>
<dbReference type="PROSITE" id="PS50936">
    <property type="entry name" value="ENGC_GTPASE"/>
    <property type="match status" value="1"/>
</dbReference>
<accession>A0A1H7J151</accession>
<comment type="similarity">
    <text evidence="10">Belongs to the TRAFAC class YlqF/YawG GTPase family. RsgA subfamily.</text>
</comment>
<dbReference type="GO" id="GO:0005737">
    <property type="term" value="C:cytoplasm"/>
    <property type="evidence" value="ECO:0007669"/>
    <property type="project" value="UniProtKB-SubCell"/>
</dbReference>
<keyword evidence="5 10" id="KW-0547">Nucleotide-binding</keyword>
<keyword evidence="9 10" id="KW-0342">GTP-binding</keyword>
<feature type="binding site" evidence="10">
    <location>
        <position position="284"/>
    </location>
    <ligand>
        <name>Zn(2+)</name>
        <dbReference type="ChEBI" id="CHEBI:29105"/>
    </ligand>
</feature>
<reference evidence="13 14" key="1">
    <citation type="submission" date="2016-10" db="EMBL/GenBank/DDBJ databases">
        <authorList>
            <person name="de Groot N.N."/>
        </authorList>
    </citation>
    <scope>NUCLEOTIDE SEQUENCE [LARGE SCALE GENOMIC DNA]</scope>
    <source>
        <strain evidence="13 14">DSM 14858</strain>
    </source>
</reference>
<dbReference type="OrthoDB" id="9809485at2"/>